<evidence type="ECO:0000256" key="3">
    <source>
        <dbReference type="ARBA" id="ARBA00022777"/>
    </source>
</evidence>
<dbReference type="SUPFAM" id="SSF63999">
    <property type="entry name" value="Thiamin pyrophosphokinase, catalytic domain"/>
    <property type="match status" value="1"/>
</dbReference>
<comment type="caution">
    <text evidence="6">The sequence shown here is derived from an EMBL/GenBank/DDBJ whole genome shotgun (WGS) entry which is preliminary data.</text>
</comment>
<dbReference type="Pfam" id="PF04263">
    <property type="entry name" value="TPK_catalytic"/>
    <property type="match status" value="1"/>
</dbReference>
<keyword evidence="3" id="KW-0418">Kinase</keyword>
<dbReference type="Pfam" id="PF04265">
    <property type="entry name" value="TPK_B1_binding"/>
    <property type="match status" value="1"/>
</dbReference>
<dbReference type="InterPro" id="IPR007371">
    <property type="entry name" value="TPK_catalytic"/>
</dbReference>
<organism evidence="6 7">
    <name type="scientific">Plasmodium gallinaceum</name>
    <dbReference type="NCBI Taxonomy" id="5849"/>
    <lineage>
        <taxon>Eukaryota</taxon>
        <taxon>Sar</taxon>
        <taxon>Alveolata</taxon>
        <taxon>Apicomplexa</taxon>
        <taxon>Aconoidasida</taxon>
        <taxon>Haemosporida</taxon>
        <taxon>Plasmodiidae</taxon>
        <taxon>Plasmodium</taxon>
        <taxon>Plasmodium (Haemamoeba)</taxon>
    </lineage>
</organism>
<dbReference type="CDD" id="cd07995">
    <property type="entry name" value="TPK"/>
    <property type="match status" value="1"/>
</dbReference>
<sequence length="424" mass="49431">MLQCIVIFLLYSSKMKEKYTNIIECGILKFSQNFKSISKRYFSSKNIVKKNFLHLNFNEKFEVFYHNLDFMKYILLNNGKLYESHSSEYDQLNKIKNLNGKFITIILNNTLDKYTGKIISNSDIIICADGGANRLYNFCLKLKEEKNINNKQDLKERNEKNKIEIDTGKNEDVKSIYMEDFSSKSTNNSDINISEIEEKDILYKKIDKKKNDKNLKNNGECTDKNILYNKLDNIFIEPIKRNKNDLNFPLKILPDLVCGDFDSINSEVYNYYKSKSVLFERCEDQITTDLDKCINKIKGYIKENDKIIVLGATGNRFDQTCANISSLYKNISLNIYLISENNFLFLLKEGNHIVNVNLNIFEKNCGILPIGNKCKVKTEGLKYNLNYTYLSFDTIISSSNEIVQNEVKIFNESPVLWYSQLKEI</sequence>
<dbReference type="InterPro" id="IPR006282">
    <property type="entry name" value="Thi_PPkinase"/>
</dbReference>
<dbReference type="GO" id="GO:0005524">
    <property type="term" value="F:ATP binding"/>
    <property type="evidence" value="ECO:0007669"/>
    <property type="project" value="UniProtKB-KW"/>
</dbReference>
<dbReference type="GO" id="GO:0016301">
    <property type="term" value="F:kinase activity"/>
    <property type="evidence" value="ECO:0007669"/>
    <property type="project" value="UniProtKB-KW"/>
</dbReference>
<protein>
    <submittedName>
        <fullName evidence="6">Thiamine pyrophosphokinase, putative</fullName>
        <ecNumber evidence="6">2.7.6.2</ecNumber>
    </submittedName>
</protein>
<gene>
    <name evidence="6" type="primary">TPK</name>
    <name evidence="6" type="ORF">PGAL8A_00437200</name>
</gene>
<dbReference type="SUPFAM" id="SSF63862">
    <property type="entry name" value="Thiamin pyrophosphokinase, substrate-binding domain"/>
    <property type="match status" value="1"/>
</dbReference>
<keyword evidence="4" id="KW-0067">ATP-binding</keyword>
<dbReference type="GO" id="GO:0006772">
    <property type="term" value="P:thiamine metabolic process"/>
    <property type="evidence" value="ECO:0007669"/>
    <property type="project" value="InterPro"/>
</dbReference>
<reference evidence="6" key="1">
    <citation type="submission" date="2015-04" db="EMBL/GenBank/DDBJ databases">
        <authorList>
            <consortium name="Pathogen Informatics"/>
        </authorList>
    </citation>
    <scope>NUCLEOTIDE SEQUENCE [LARGE SCALE GENOMIC DNA]</scope>
    <source>
        <strain evidence="6">8A</strain>
    </source>
</reference>
<dbReference type="NCBIfam" id="TIGR01378">
    <property type="entry name" value="thi_PPkinase"/>
    <property type="match status" value="1"/>
</dbReference>
<dbReference type="InterPro" id="IPR036371">
    <property type="entry name" value="TPK_B1-bd_sf"/>
</dbReference>
<evidence type="ECO:0000256" key="2">
    <source>
        <dbReference type="ARBA" id="ARBA00022741"/>
    </source>
</evidence>
<dbReference type="EC" id="2.7.6.2" evidence="6"/>
<dbReference type="VEuPathDB" id="PlasmoDB:PGAL8A_00437200"/>
<dbReference type="RefSeq" id="XP_028529593.1">
    <property type="nucleotide sequence ID" value="XM_028673107.1"/>
</dbReference>
<feature type="domain" description="Thiamin pyrophosphokinase thiamin-binding" evidence="5">
    <location>
        <begin position="350"/>
        <end position="416"/>
    </location>
</feature>
<dbReference type="GO" id="GO:0030975">
    <property type="term" value="F:thiamine binding"/>
    <property type="evidence" value="ECO:0007669"/>
    <property type="project" value="InterPro"/>
</dbReference>
<evidence type="ECO:0000259" key="5">
    <source>
        <dbReference type="SMART" id="SM00983"/>
    </source>
</evidence>
<dbReference type="InterPro" id="IPR036759">
    <property type="entry name" value="TPK_catalytic_sf"/>
</dbReference>
<dbReference type="OMA" id="FERCEDQ"/>
<proteinExistence type="predicted"/>
<dbReference type="GO" id="GO:0004788">
    <property type="term" value="F:thiamine diphosphokinase activity"/>
    <property type="evidence" value="ECO:0007669"/>
    <property type="project" value="UniProtKB-EC"/>
</dbReference>
<keyword evidence="2" id="KW-0547">Nucleotide-binding</keyword>
<keyword evidence="7" id="KW-1185">Reference proteome</keyword>
<dbReference type="EMBL" id="CVMV01000070">
    <property type="protein sequence ID" value="CRG96790.1"/>
    <property type="molecule type" value="Genomic_DNA"/>
</dbReference>
<accession>A0A1J1GWU5</accession>
<dbReference type="AlphaFoldDB" id="A0A1J1GWU5"/>
<dbReference type="PANTHER" id="PTHR13622">
    <property type="entry name" value="THIAMIN PYROPHOSPHOKINASE"/>
    <property type="match status" value="1"/>
</dbReference>
<dbReference type="PANTHER" id="PTHR13622:SF8">
    <property type="entry name" value="THIAMIN PYROPHOSPHOKINASE 1"/>
    <property type="match status" value="1"/>
</dbReference>
<dbReference type="GO" id="GO:0009229">
    <property type="term" value="P:thiamine diphosphate biosynthetic process"/>
    <property type="evidence" value="ECO:0007669"/>
    <property type="project" value="InterPro"/>
</dbReference>
<dbReference type="Gene3D" id="3.40.50.10240">
    <property type="entry name" value="Thiamin pyrophosphokinase, catalytic domain"/>
    <property type="match status" value="1"/>
</dbReference>
<evidence type="ECO:0000256" key="4">
    <source>
        <dbReference type="ARBA" id="ARBA00022840"/>
    </source>
</evidence>
<evidence type="ECO:0000313" key="6">
    <source>
        <dbReference type="EMBL" id="CRG96790.1"/>
    </source>
</evidence>
<evidence type="ECO:0000313" key="7">
    <source>
        <dbReference type="Proteomes" id="UP000220797"/>
    </source>
</evidence>
<evidence type="ECO:0000256" key="1">
    <source>
        <dbReference type="ARBA" id="ARBA00022679"/>
    </source>
</evidence>
<dbReference type="SMART" id="SM00983">
    <property type="entry name" value="TPK_B1_binding"/>
    <property type="match status" value="1"/>
</dbReference>
<dbReference type="GeneID" id="39732904"/>
<dbReference type="Proteomes" id="UP000220797">
    <property type="component" value="Unassembled WGS sequence"/>
</dbReference>
<name>A0A1J1GWU5_PLAGA</name>
<dbReference type="InterPro" id="IPR007373">
    <property type="entry name" value="Thiamin_PyroPKinase_B1-bd"/>
</dbReference>
<dbReference type="OrthoDB" id="25149at2759"/>
<keyword evidence="1 6" id="KW-0808">Transferase</keyword>